<reference evidence="1" key="1">
    <citation type="submission" date="2022-11" db="EMBL/GenBank/DDBJ databases">
        <title>Hoeflea poritis sp. nov., isolated from scleractinian coral Porites lutea.</title>
        <authorList>
            <person name="Zhang G."/>
            <person name="Wei Q."/>
            <person name="Cai L."/>
        </authorList>
    </citation>
    <scope>NUCLEOTIDE SEQUENCE</scope>
    <source>
        <strain evidence="1">E7-10</strain>
    </source>
</reference>
<comment type="caution">
    <text evidence="1">The sequence shown here is derived from an EMBL/GenBank/DDBJ whole genome shotgun (WGS) entry which is preliminary data.</text>
</comment>
<name>A0ABT4VLN3_9HYPH</name>
<accession>A0ABT4VLN3</accession>
<evidence type="ECO:0000313" key="1">
    <source>
        <dbReference type="EMBL" id="MDA4845017.1"/>
    </source>
</evidence>
<evidence type="ECO:0000313" key="2">
    <source>
        <dbReference type="Proteomes" id="UP001148313"/>
    </source>
</evidence>
<protein>
    <submittedName>
        <fullName evidence="1">ABC transporter substrate-binding protein</fullName>
    </submittedName>
</protein>
<dbReference type="Gene3D" id="3.40.190.10">
    <property type="entry name" value="Periplasmic binding protein-like II"/>
    <property type="match status" value="2"/>
</dbReference>
<dbReference type="EMBL" id="JAPJZH010000003">
    <property type="protein sequence ID" value="MDA4845017.1"/>
    <property type="molecule type" value="Genomic_DNA"/>
</dbReference>
<proteinExistence type="predicted"/>
<dbReference type="SUPFAM" id="SSF53850">
    <property type="entry name" value="Periplasmic binding protein-like II"/>
    <property type="match status" value="1"/>
</dbReference>
<keyword evidence="2" id="KW-1185">Reference proteome</keyword>
<gene>
    <name evidence="1" type="ORF">OOZ53_06625</name>
</gene>
<dbReference type="RefSeq" id="WP_271088570.1">
    <property type="nucleotide sequence ID" value="NZ_JAPJZH010000003.1"/>
</dbReference>
<sequence length="379" mass="41040">MGETIHLRGMTWDHSRGYDPMVATSKQFAEMHPGVSIAWEKRSLQAFADRPIEEMAGDYDLMVIDHPHVGEVARSGQLLALDTLGRAGELETLAAQSVGVSHRSYEFDGHQWALAIDAATPVAAFRSDQLSVAPTRWNEVVELARGGDVAFALIPINALMTFFGLARNMDYAIAEDPGLLIERAQGQRVLEVMAEIAGLMDARCLTLDPIGVLEWMGRTADGPIYAPFGYGYTNYSRRGYCRFPVTFADAPGIGNNGPRGTVIGGTGIAVSASSEHSAIAADYAFWIAGAQCQSGVYFSSGGQPGNAVAWEDDACNAACGDFFRNTRQTLETAWLRPRYDGYMGLQDHGGDIVHECLRGEAGIEATLDKLQSAYLESRS</sequence>
<organism evidence="1 2">
    <name type="scientific">Hoeflea poritis</name>
    <dbReference type="NCBI Taxonomy" id="2993659"/>
    <lineage>
        <taxon>Bacteria</taxon>
        <taxon>Pseudomonadati</taxon>
        <taxon>Pseudomonadota</taxon>
        <taxon>Alphaproteobacteria</taxon>
        <taxon>Hyphomicrobiales</taxon>
        <taxon>Rhizobiaceae</taxon>
        <taxon>Hoeflea</taxon>
    </lineage>
</organism>
<dbReference type="Proteomes" id="UP001148313">
    <property type="component" value="Unassembled WGS sequence"/>
</dbReference>